<proteinExistence type="predicted"/>
<dbReference type="Proteomes" id="UP000287651">
    <property type="component" value="Unassembled WGS sequence"/>
</dbReference>
<evidence type="ECO:0000313" key="2">
    <source>
        <dbReference type="Proteomes" id="UP000287651"/>
    </source>
</evidence>
<sequence length="200" mass="22527">MCTARTSLPTDRHADHPLLGDTIDWGCFRPVTTRNRLVTIDFDPRRPILGGISRGRDKEEEGEEKPGVALLFPCTIRYPRAISSSAGDFFSPHGEKKRLPTFAVSIHTSIPSSTRYEEIARERRIAQPTDQESDAILQVLPFLLLFFSLPPSTDTARNRPPTVKIDRSRPTATATVEIDRYRLISDGNRAETTPIDRTIR</sequence>
<dbReference type="EMBL" id="AMZH03000081">
    <property type="protein sequence ID" value="RRT85657.1"/>
    <property type="molecule type" value="Genomic_DNA"/>
</dbReference>
<protein>
    <submittedName>
        <fullName evidence="1">Uncharacterized protein</fullName>
    </submittedName>
</protein>
<dbReference type="AlphaFoldDB" id="A0A427BAZ8"/>
<organism evidence="1 2">
    <name type="scientific">Ensete ventricosum</name>
    <name type="common">Abyssinian banana</name>
    <name type="synonym">Musa ensete</name>
    <dbReference type="NCBI Taxonomy" id="4639"/>
    <lineage>
        <taxon>Eukaryota</taxon>
        <taxon>Viridiplantae</taxon>
        <taxon>Streptophyta</taxon>
        <taxon>Embryophyta</taxon>
        <taxon>Tracheophyta</taxon>
        <taxon>Spermatophyta</taxon>
        <taxon>Magnoliopsida</taxon>
        <taxon>Liliopsida</taxon>
        <taxon>Zingiberales</taxon>
        <taxon>Musaceae</taxon>
        <taxon>Ensete</taxon>
    </lineage>
</organism>
<evidence type="ECO:0000313" key="1">
    <source>
        <dbReference type="EMBL" id="RRT85657.1"/>
    </source>
</evidence>
<reference evidence="1 2" key="1">
    <citation type="journal article" date="2014" name="Agronomy (Basel)">
        <title>A Draft Genome Sequence for Ensete ventricosum, the Drought-Tolerant Tree Against Hunger.</title>
        <authorList>
            <person name="Harrison J."/>
            <person name="Moore K.A."/>
            <person name="Paszkiewicz K."/>
            <person name="Jones T."/>
            <person name="Grant M."/>
            <person name="Ambacheew D."/>
            <person name="Muzemil S."/>
            <person name="Studholme D.J."/>
        </authorList>
    </citation>
    <scope>NUCLEOTIDE SEQUENCE [LARGE SCALE GENOMIC DNA]</scope>
</reference>
<gene>
    <name evidence="1" type="ORF">B296_00007025</name>
</gene>
<comment type="caution">
    <text evidence="1">The sequence shown here is derived from an EMBL/GenBank/DDBJ whole genome shotgun (WGS) entry which is preliminary data.</text>
</comment>
<accession>A0A427BAZ8</accession>
<name>A0A427BAZ8_ENSVE</name>